<dbReference type="Pfam" id="PF03412">
    <property type="entry name" value="Peptidase_C39"/>
    <property type="match status" value="1"/>
</dbReference>
<evidence type="ECO:0000313" key="2">
    <source>
        <dbReference type="EMBL" id="NFJ06972.1"/>
    </source>
</evidence>
<proteinExistence type="predicted"/>
<reference evidence="2 3" key="1">
    <citation type="submission" date="2019-04" db="EMBL/GenBank/DDBJ databases">
        <title>Genome sequencing of Clostridium botulinum Groups I-IV and Clostridium butyricum.</title>
        <authorList>
            <person name="Brunt J."/>
            <person name="Van Vliet A.H.M."/>
            <person name="Stringer S.C."/>
            <person name="Carter A.T."/>
            <person name="Peck M.W."/>
        </authorList>
    </citation>
    <scope>NUCLEOTIDE SEQUENCE [LARGE SCALE GENOMIC DNA]</scope>
    <source>
        <strain evidence="2 3">Colworth BL30</strain>
    </source>
</reference>
<dbReference type="GO" id="GO:0006508">
    <property type="term" value="P:proteolysis"/>
    <property type="evidence" value="ECO:0007669"/>
    <property type="project" value="InterPro"/>
</dbReference>
<dbReference type="GO" id="GO:0016020">
    <property type="term" value="C:membrane"/>
    <property type="evidence" value="ECO:0007669"/>
    <property type="project" value="InterPro"/>
</dbReference>
<organism evidence="2 3">
    <name type="scientific">Clostridium botulinum</name>
    <dbReference type="NCBI Taxonomy" id="1491"/>
    <lineage>
        <taxon>Bacteria</taxon>
        <taxon>Bacillati</taxon>
        <taxon>Bacillota</taxon>
        <taxon>Clostridia</taxon>
        <taxon>Eubacteriales</taxon>
        <taxon>Clostridiaceae</taxon>
        <taxon>Clostridium</taxon>
    </lineage>
</organism>
<dbReference type="AlphaFoldDB" id="A0A846J1B7"/>
<name>A0A846J1B7_CLOBO</name>
<dbReference type="GO" id="GO:0008233">
    <property type="term" value="F:peptidase activity"/>
    <property type="evidence" value="ECO:0007669"/>
    <property type="project" value="InterPro"/>
</dbReference>
<sequence length="54" mass="6368">MFKSVKQHDEKDCSATCLSMICKKYGFKIPLRKVRTLIQIDDYGTNIYGFIKKY</sequence>
<feature type="domain" description="Peptidase C39" evidence="1">
    <location>
        <begin position="2"/>
        <end position="51"/>
    </location>
</feature>
<dbReference type="Gene3D" id="3.90.70.10">
    <property type="entry name" value="Cysteine proteinases"/>
    <property type="match status" value="1"/>
</dbReference>
<protein>
    <recommendedName>
        <fullName evidence="1">Peptidase C39 domain-containing protein</fullName>
    </recommendedName>
</protein>
<dbReference type="GO" id="GO:0005524">
    <property type="term" value="F:ATP binding"/>
    <property type="evidence" value="ECO:0007669"/>
    <property type="project" value="InterPro"/>
</dbReference>
<evidence type="ECO:0000259" key="1">
    <source>
        <dbReference type="Pfam" id="PF03412"/>
    </source>
</evidence>
<dbReference type="Proteomes" id="UP000480039">
    <property type="component" value="Unassembled WGS sequence"/>
</dbReference>
<dbReference type="EMBL" id="SWQE01000001">
    <property type="protein sequence ID" value="NFJ06972.1"/>
    <property type="molecule type" value="Genomic_DNA"/>
</dbReference>
<dbReference type="InterPro" id="IPR005074">
    <property type="entry name" value="Peptidase_C39"/>
</dbReference>
<evidence type="ECO:0000313" key="3">
    <source>
        <dbReference type="Proteomes" id="UP000480039"/>
    </source>
</evidence>
<gene>
    <name evidence="2" type="ORF">FC871_00340</name>
</gene>
<accession>A0A846J1B7</accession>
<comment type="caution">
    <text evidence="2">The sequence shown here is derived from an EMBL/GenBank/DDBJ whole genome shotgun (WGS) entry which is preliminary data.</text>
</comment>